<comment type="caution">
    <text evidence="1">The sequence shown here is derived from an EMBL/GenBank/DDBJ whole genome shotgun (WGS) entry which is preliminary data.</text>
</comment>
<proteinExistence type="predicted"/>
<accession>A0A2V4SZ00</accession>
<sequence length="63" mass="7094">MQLDEGPPHPFRISESHSQSNLFDRFATILQAQPRSFDAQTFDSPGRCFAGFPAKRASELPRT</sequence>
<dbReference type="AlphaFoldDB" id="A0A2V4SZ00"/>
<protein>
    <submittedName>
        <fullName evidence="1">Uncharacterized protein</fullName>
    </submittedName>
</protein>
<dbReference type="EMBL" id="QJSQ01000041">
    <property type="protein sequence ID" value="PYE14125.1"/>
    <property type="molecule type" value="Genomic_DNA"/>
</dbReference>
<organism evidence="1 2">
    <name type="scientific">Paraburkholderia silvatlantica</name>
    <dbReference type="NCBI Taxonomy" id="321895"/>
    <lineage>
        <taxon>Bacteria</taxon>
        <taxon>Pseudomonadati</taxon>
        <taxon>Pseudomonadota</taxon>
        <taxon>Betaproteobacteria</taxon>
        <taxon>Burkholderiales</taxon>
        <taxon>Burkholderiaceae</taxon>
        <taxon>Paraburkholderia</taxon>
    </lineage>
</organism>
<evidence type="ECO:0000313" key="1">
    <source>
        <dbReference type="EMBL" id="PYE14125.1"/>
    </source>
</evidence>
<name>A0A2V4SZ00_9BURK</name>
<gene>
    <name evidence="1" type="ORF">C7410_14158</name>
</gene>
<reference evidence="1 2" key="1">
    <citation type="submission" date="2018-06" db="EMBL/GenBank/DDBJ databases">
        <title>Genomic Encyclopedia of Type Strains, Phase IV (KMG-V): Genome sequencing to study the core and pangenomes of soil and plant-associated prokaryotes.</title>
        <authorList>
            <person name="Whitman W."/>
        </authorList>
    </citation>
    <scope>NUCLEOTIDE SEQUENCE [LARGE SCALE GENOMIC DNA]</scope>
    <source>
        <strain evidence="1 2">SRCL-318</strain>
    </source>
</reference>
<evidence type="ECO:0000313" key="2">
    <source>
        <dbReference type="Proteomes" id="UP000247772"/>
    </source>
</evidence>
<dbReference type="Proteomes" id="UP000247772">
    <property type="component" value="Unassembled WGS sequence"/>
</dbReference>